<evidence type="ECO:0000256" key="6">
    <source>
        <dbReference type="ARBA" id="ARBA00022729"/>
    </source>
</evidence>
<dbReference type="eggNOG" id="ENOG502QT4Q">
    <property type="taxonomic scope" value="Eukaryota"/>
</dbReference>
<keyword evidence="11" id="KW-1185">Reference proteome</keyword>
<gene>
    <name evidence="10" type="primary">Piso0_005681</name>
    <name evidence="10" type="ORF">GNLVRS01_PISO0M20010g</name>
</gene>
<evidence type="ECO:0000259" key="9">
    <source>
        <dbReference type="Pfam" id="PF01030"/>
    </source>
</evidence>
<evidence type="ECO:0000256" key="7">
    <source>
        <dbReference type="ARBA" id="ARBA00023180"/>
    </source>
</evidence>
<dbReference type="Pfam" id="PF01030">
    <property type="entry name" value="Recep_L_domain"/>
    <property type="match status" value="1"/>
</dbReference>
<accession>G8Y2M5</accession>
<dbReference type="GO" id="GO:0005886">
    <property type="term" value="C:plasma membrane"/>
    <property type="evidence" value="ECO:0007669"/>
    <property type="project" value="UniProtKB-SubCell"/>
</dbReference>
<keyword evidence="7" id="KW-0325">Glycoprotein</keyword>
<dbReference type="GO" id="GO:0031505">
    <property type="term" value="P:fungal-type cell wall organization"/>
    <property type="evidence" value="ECO:0007669"/>
    <property type="project" value="TreeGrafter"/>
</dbReference>
<dbReference type="InterPro" id="IPR051648">
    <property type="entry name" value="CWI-Assembly_Regulator"/>
</dbReference>
<evidence type="ECO:0000256" key="2">
    <source>
        <dbReference type="ARBA" id="ARBA00004609"/>
    </source>
</evidence>
<sequence length="492" mass="54878">MCKQLFLLGTKLRFTFILCPSYWIRILDLGKKSAETYSTYYKRRMQLFKAYFSALLALSVTSARRAYQQEEVADYDNFDINSYDINLNEIIPMSSNSNSSSEENQKEDASPSKCSKDRYEIENLNDMNELHDCKVVKGDIVVLNYKEPILQFGQINRIEGNLEIYNAPNLVRIEAEEVRHVGKALILSELTSLSLISFPSLRFVKVLDWKVLPILNIVHFSNEIKDIESITVSDTSLIGFSGFMTSKLENLDINNNRFLETINCDVEQITGKLHIAANSKDVKVSLPKLEYAKNVSILDVLDINLEKLSEIESSLNVIENNFDTFKLPNLKSIGGTLSILQNDKLNSVKFPNLTEVGGGLMVVNNSNIDKVNFFSALNIIGGALEIVGNIKELSFEKLKLVKGSAKIKSSDADFSCAAWTKSDMSSVIRGGKIECTNANNERIVSNTPTENGKKVTTTEGGPVKMKVSSGGNKSSLNSIIYAFLAVIWSIVF</sequence>
<dbReference type="PANTHER" id="PTHR31018">
    <property type="entry name" value="SPORULATION-SPECIFIC PROTEIN-RELATED"/>
    <property type="match status" value="1"/>
</dbReference>
<dbReference type="SUPFAM" id="SSF52058">
    <property type="entry name" value="L domain-like"/>
    <property type="match status" value="2"/>
</dbReference>
<evidence type="ECO:0000256" key="5">
    <source>
        <dbReference type="ARBA" id="ARBA00022525"/>
    </source>
</evidence>
<feature type="compositionally biased region" description="Basic and acidic residues" evidence="8">
    <location>
        <begin position="103"/>
        <end position="114"/>
    </location>
</feature>
<evidence type="ECO:0000256" key="3">
    <source>
        <dbReference type="ARBA" id="ARBA00005798"/>
    </source>
</evidence>
<keyword evidence="4" id="KW-0134">Cell wall</keyword>
<reference evidence="10 11" key="1">
    <citation type="journal article" date="2012" name="G3 (Bethesda)">
        <title>Pichia sorbitophila, an interspecies yeast hybrid reveals early steps of genome resolution following polyploidization.</title>
        <authorList>
            <person name="Leh Louis V."/>
            <person name="Despons L."/>
            <person name="Friedrich A."/>
            <person name="Martin T."/>
            <person name="Durrens P."/>
            <person name="Casaregola S."/>
            <person name="Neuveglise C."/>
            <person name="Fairhead C."/>
            <person name="Marck C."/>
            <person name="Cruz J.A."/>
            <person name="Straub M.L."/>
            <person name="Kugler V."/>
            <person name="Sacerdot C."/>
            <person name="Uzunov Z."/>
            <person name="Thierry A."/>
            <person name="Weiss S."/>
            <person name="Bleykasten C."/>
            <person name="De Montigny J."/>
            <person name="Jacques N."/>
            <person name="Jung P."/>
            <person name="Lemaire M."/>
            <person name="Mallet S."/>
            <person name="Morel G."/>
            <person name="Richard G.F."/>
            <person name="Sarkar A."/>
            <person name="Savel G."/>
            <person name="Schacherer J."/>
            <person name="Seret M.L."/>
            <person name="Talla E."/>
            <person name="Samson G."/>
            <person name="Jubin C."/>
            <person name="Poulain J."/>
            <person name="Vacherie B."/>
            <person name="Barbe V."/>
            <person name="Pelletier E."/>
            <person name="Sherman D.J."/>
            <person name="Westhof E."/>
            <person name="Weissenbach J."/>
            <person name="Baret P.V."/>
            <person name="Wincker P."/>
            <person name="Gaillardin C."/>
            <person name="Dujon B."/>
            <person name="Souciet J.L."/>
        </authorList>
    </citation>
    <scope>NUCLEOTIDE SEQUENCE [LARGE SCALE GENOMIC DNA]</scope>
    <source>
        <strain evidence="11">ATCC MYA-4447 / BCRC 22081 / CBS 7064 / NBRC 10061 / NRRL Y-12695</strain>
    </source>
</reference>
<evidence type="ECO:0000313" key="10">
    <source>
        <dbReference type="EMBL" id="CCE86036.1"/>
    </source>
</evidence>
<dbReference type="AlphaFoldDB" id="G8Y2M5"/>
<dbReference type="FunCoup" id="G8Y2M5">
    <property type="interactions" value="76"/>
</dbReference>
<dbReference type="HOGENOM" id="CLU_035846_2_0_1"/>
<comment type="similarity">
    <text evidence="3">Belongs to the SPS2 family.</text>
</comment>
<dbReference type="GO" id="GO:0009986">
    <property type="term" value="C:cell surface"/>
    <property type="evidence" value="ECO:0007669"/>
    <property type="project" value="TreeGrafter"/>
</dbReference>
<evidence type="ECO:0000256" key="4">
    <source>
        <dbReference type="ARBA" id="ARBA00022512"/>
    </source>
</evidence>
<feature type="domain" description="Receptor L-domain" evidence="9">
    <location>
        <begin position="332"/>
        <end position="383"/>
    </location>
</feature>
<evidence type="ECO:0000256" key="1">
    <source>
        <dbReference type="ARBA" id="ARBA00004191"/>
    </source>
</evidence>
<dbReference type="PANTHER" id="PTHR31018:SF3">
    <property type="entry name" value="RECEPTOR PROTEIN-TYROSINE KINASE"/>
    <property type="match status" value="1"/>
</dbReference>
<keyword evidence="6" id="KW-0732">Signal</keyword>
<feature type="region of interest" description="Disordered" evidence="8">
    <location>
        <begin position="94"/>
        <end position="114"/>
    </location>
</feature>
<dbReference type="InterPro" id="IPR036941">
    <property type="entry name" value="Rcpt_L-dom_sf"/>
</dbReference>
<keyword evidence="5" id="KW-0964">Secreted</keyword>
<name>G8Y2M5_PICSO</name>
<dbReference type="Proteomes" id="UP000005222">
    <property type="component" value="Chromosome M"/>
</dbReference>
<organism evidence="10 11">
    <name type="scientific">Pichia sorbitophila (strain ATCC MYA-4447 / BCRC 22081 / CBS 7064 / NBRC 10061 / NRRL Y-12695)</name>
    <name type="common">Hybrid yeast</name>
    <dbReference type="NCBI Taxonomy" id="559304"/>
    <lineage>
        <taxon>Eukaryota</taxon>
        <taxon>Fungi</taxon>
        <taxon>Dikarya</taxon>
        <taxon>Ascomycota</taxon>
        <taxon>Saccharomycotina</taxon>
        <taxon>Pichiomycetes</taxon>
        <taxon>Debaryomycetaceae</taxon>
        <taxon>Millerozyma</taxon>
    </lineage>
</organism>
<dbReference type="OMA" id="ELNCEEF"/>
<dbReference type="InParanoid" id="G8Y2M5"/>
<dbReference type="Gene3D" id="3.80.20.20">
    <property type="entry name" value="Receptor L-domain"/>
    <property type="match status" value="1"/>
</dbReference>
<dbReference type="GO" id="GO:0009277">
    <property type="term" value="C:fungal-type cell wall"/>
    <property type="evidence" value="ECO:0007669"/>
    <property type="project" value="TreeGrafter"/>
</dbReference>
<dbReference type="EMBL" id="FO082047">
    <property type="protein sequence ID" value="CCE86036.1"/>
    <property type="molecule type" value="Genomic_DNA"/>
</dbReference>
<evidence type="ECO:0000256" key="8">
    <source>
        <dbReference type="SAM" id="MobiDB-lite"/>
    </source>
</evidence>
<dbReference type="STRING" id="559304.G8Y2M5"/>
<evidence type="ECO:0000313" key="11">
    <source>
        <dbReference type="Proteomes" id="UP000005222"/>
    </source>
</evidence>
<comment type="subcellular location">
    <subcellularLocation>
        <location evidence="2">Cell membrane</location>
        <topology evidence="2">Lipid-anchor</topology>
        <topology evidence="2">GPI-anchor</topology>
    </subcellularLocation>
    <subcellularLocation>
        <location evidence="1">Secreted</location>
        <location evidence="1">Cell wall</location>
    </subcellularLocation>
</comment>
<proteinExistence type="inferred from homology"/>
<dbReference type="OrthoDB" id="536881at2759"/>
<dbReference type="InterPro" id="IPR000494">
    <property type="entry name" value="Rcpt_L-dom"/>
</dbReference>
<protein>
    <submittedName>
        <fullName evidence="10">Piso0_005681 protein</fullName>
    </submittedName>
</protein>